<evidence type="ECO:0000256" key="12">
    <source>
        <dbReference type="ARBA" id="ARBA00023125"/>
    </source>
</evidence>
<feature type="domain" description="RanBP2-type" evidence="22">
    <location>
        <begin position="775"/>
        <end position="804"/>
    </location>
</feature>
<keyword evidence="12" id="KW-0238">DNA-binding</keyword>
<feature type="compositionally biased region" description="Polar residues" evidence="21">
    <location>
        <begin position="105"/>
        <end position="120"/>
    </location>
</feature>
<keyword evidence="10" id="KW-0653">Protein transport</keyword>
<dbReference type="InterPro" id="IPR026054">
    <property type="entry name" value="Nucleoporin"/>
</dbReference>
<dbReference type="Pfam" id="PF08604">
    <property type="entry name" value="Nup153"/>
    <property type="match status" value="1"/>
</dbReference>
<feature type="region of interest" description="Disordered" evidence="21">
    <location>
        <begin position="323"/>
        <end position="459"/>
    </location>
</feature>
<feature type="domain" description="RanBP2-type" evidence="22">
    <location>
        <begin position="668"/>
        <end position="697"/>
    </location>
</feature>
<keyword evidence="15" id="KW-0539">Nucleus</keyword>
<keyword evidence="6" id="KW-0677">Repeat</keyword>
<evidence type="ECO:0000256" key="2">
    <source>
        <dbReference type="ARBA" id="ARBA00004126"/>
    </source>
</evidence>
<dbReference type="GO" id="GO:0008270">
    <property type="term" value="F:zinc ion binding"/>
    <property type="evidence" value="ECO:0007669"/>
    <property type="project" value="UniProtKB-KW"/>
</dbReference>
<dbReference type="InterPro" id="IPR036443">
    <property type="entry name" value="Znf_RanBP2_sf"/>
</dbReference>
<dbReference type="Gene3D" id="4.10.1060.10">
    <property type="entry name" value="Zinc finger, RanBP2-type"/>
    <property type="match status" value="4"/>
</dbReference>
<gene>
    <name evidence="23" type="ORF">PoB_002959600</name>
</gene>
<protein>
    <recommendedName>
        <fullName evidence="17">Nuclear pore complex protein Nup153</fullName>
    </recommendedName>
    <alternativeName>
        <fullName evidence="19">153 kDa nucleoporin</fullName>
    </alternativeName>
    <alternativeName>
        <fullName evidence="18">Nucleoporin Nup153</fullName>
    </alternativeName>
</protein>
<keyword evidence="7 20" id="KW-0863">Zinc-finger</keyword>
<keyword evidence="11" id="KW-0811">Translocation</keyword>
<feature type="compositionally biased region" description="Polar residues" evidence="21">
    <location>
        <begin position="399"/>
        <end position="411"/>
    </location>
</feature>
<feature type="compositionally biased region" description="Polar residues" evidence="21">
    <location>
        <begin position="73"/>
        <end position="85"/>
    </location>
</feature>
<evidence type="ECO:0000313" key="24">
    <source>
        <dbReference type="Proteomes" id="UP000735302"/>
    </source>
</evidence>
<feature type="compositionally biased region" description="Low complexity" evidence="21">
    <location>
        <begin position="1121"/>
        <end position="1133"/>
    </location>
</feature>
<organism evidence="23 24">
    <name type="scientific">Plakobranchus ocellatus</name>
    <dbReference type="NCBI Taxonomy" id="259542"/>
    <lineage>
        <taxon>Eukaryota</taxon>
        <taxon>Metazoa</taxon>
        <taxon>Spiralia</taxon>
        <taxon>Lophotrochozoa</taxon>
        <taxon>Mollusca</taxon>
        <taxon>Gastropoda</taxon>
        <taxon>Heterobranchia</taxon>
        <taxon>Euthyneura</taxon>
        <taxon>Panpulmonata</taxon>
        <taxon>Sacoglossa</taxon>
        <taxon>Placobranchoidea</taxon>
        <taxon>Plakobranchidae</taxon>
        <taxon>Plakobranchus</taxon>
    </lineage>
</organism>
<feature type="region of interest" description="Disordered" evidence="21">
    <location>
        <begin position="513"/>
        <end position="533"/>
    </location>
</feature>
<accession>A0AAV4A8S6</accession>
<keyword evidence="5" id="KW-0479">Metal-binding</keyword>
<dbReference type="GO" id="GO:0006405">
    <property type="term" value="P:RNA export from nucleus"/>
    <property type="evidence" value="ECO:0007669"/>
    <property type="project" value="TreeGrafter"/>
</dbReference>
<dbReference type="EMBL" id="BLXT01003724">
    <property type="protein sequence ID" value="GFO03091.1"/>
    <property type="molecule type" value="Genomic_DNA"/>
</dbReference>
<evidence type="ECO:0000256" key="15">
    <source>
        <dbReference type="ARBA" id="ARBA00023242"/>
    </source>
</evidence>
<dbReference type="GO" id="GO:0006606">
    <property type="term" value="P:protein import into nucleus"/>
    <property type="evidence" value="ECO:0007669"/>
    <property type="project" value="TreeGrafter"/>
</dbReference>
<evidence type="ECO:0000256" key="5">
    <source>
        <dbReference type="ARBA" id="ARBA00022723"/>
    </source>
</evidence>
<keyword evidence="14" id="KW-0472">Membrane</keyword>
<feature type="domain" description="RanBP2-type" evidence="22">
    <location>
        <begin position="823"/>
        <end position="852"/>
    </location>
</feature>
<dbReference type="SUPFAM" id="SSF90209">
    <property type="entry name" value="Ran binding protein zinc finger-like"/>
    <property type="match status" value="4"/>
</dbReference>
<dbReference type="GO" id="GO:0051028">
    <property type="term" value="P:mRNA transport"/>
    <property type="evidence" value="ECO:0007669"/>
    <property type="project" value="UniProtKB-KW"/>
</dbReference>
<comment type="similarity">
    <text evidence="16">Belongs to the NUP153 family.</text>
</comment>
<evidence type="ECO:0000259" key="22">
    <source>
        <dbReference type="PROSITE" id="PS50199"/>
    </source>
</evidence>
<comment type="subcellular location">
    <subcellularLocation>
        <location evidence="2">Nucleus membrane</location>
    </subcellularLocation>
    <subcellularLocation>
        <location evidence="3">Nucleus</location>
        <location evidence="3">Nuclear pore complex</location>
    </subcellularLocation>
</comment>
<dbReference type="GO" id="GO:0005643">
    <property type="term" value="C:nuclear pore"/>
    <property type="evidence" value="ECO:0007669"/>
    <property type="project" value="UniProtKB-SubCell"/>
</dbReference>
<dbReference type="GO" id="GO:0003677">
    <property type="term" value="F:DNA binding"/>
    <property type="evidence" value="ECO:0007669"/>
    <property type="project" value="UniProtKB-KW"/>
</dbReference>
<dbReference type="PANTHER" id="PTHR23193:SF23">
    <property type="entry name" value="NUCLEAR PORE COMPLEX PROTEIN NUP153"/>
    <property type="match status" value="1"/>
</dbReference>
<dbReference type="InterPro" id="IPR013913">
    <property type="entry name" value="Nup153_N"/>
</dbReference>
<dbReference type="GO" id="GO:0031965">
    <property type="term" value="C:nuclear membrane"/>
    <property type="evidence" value="ECO:0007669"/>
    <property type="project" value="UniProtKB-SubCell"/>
</dbReference>
<feature type="compositionally biased region" description="Polar residues" evidence="21">
    <location>
        <begin position="47"/>
        <end position="66"/>
    </location>
</feature>
<evidence type="ECO:0000256" key="17">
    <source>
        <dbReference type="ARBA" id="ARBA00068609"/>
    </source>
</evidence>
<dbReference type="PROSITE" id="PS01358">
    <property type="entry name" value="ZF_RANBP2_1"/>
    <property type="match status" value="4"/>
</dbReference>
<name>A0AAV4A8S6_9GAST</name>
<keyword evidence="4" id="KW-0813">Transport</keyword>
<proteinExistence type="inferred from homology"/>
<feature type="compositionally biased region" description="Polar residues" evidence="21">
    <location>
        <begin position="333"/>
        <end position="363"/>
    </location>
</feature>
<dbReference type="PROSITE" id="PS50199">
    <property type="entry name" value="ZF_RANBP2_2"/>
    <property type="match status" value="4"/>
</dbReference>
<sequence>MSGEGAGKIKPKRTHQSKKPYERSTSFLGKIKDSVKDLLIPSWLVRSSDNVSETASGPLTSSSQFPSRDGYNNPRNQSSSRQASPIQAEHLPHFNELPGQHPRLSFSSTSGQSPNTSGAQSFHDDAGPAPNVNIATIEQQQNVSWYAKEQESPIARLTNAFQQQPKKKPVDPAHLRMSDSYLEESVDVSHPPSQIMMSTNVIKKPSSKPGHSMPHLWSPDGARLQKALVPPVKDKPAFNAFLFASPSKNTAAKYGDSSFYSGKTCYGGSSARRKKNLNTSLPYQTSLPLRKQVTANKMNSSLNATTSSTAQRILETLDRMSTPLGDARKIPQDESTNDSIISFTPSSYRRTSSVGSLKSNTRPLQVPGRGPPTVQHQALSQAELARNRNKVTGIDRRQSNGNSDFIVSQEPSIVRNLVGPSDSREPDSSQALPTNSSGKLKSKKFSQHMTNRKDESDEVLIAPNLRTDFTLPITNINPISLTSRPSAIASSMSSIPTKKGAAAPLHFKFSTPIEQRRPSASNQSLNNSDQGFKFSSPIKASQSKINAAGAEEGSKTSPEPAVGASSVLPAVMFSSSVPAWGSTAPKPKFASPDIGGTSSSFKSYSKWSGFNKESSSGSDGLPSHGFSLAPAASLKTGSVMDILGGKSSTSTATPVKDTDDLMAKFKKPAGSWDCDTCMLNNKPEAVKCIACETLKPGTKSPLHSTGTDDLMAKFKKPAGSWDCDTCMLNNKPEAIKCVACETPKPGAKPSASTAGSSQKLPLEGTNDLMAMFKKPAGTWECNTCMLSNKPEASKCIACEVPKPGAAPKSDASNNSLSAMFKKTPGNWECDTCLVQNLPSASRCVACDSPKPGLESAGMVSKMPVSSDSGVTLVPGGGFVINSVITTTTVGSCGFKFGNSNTSSAPSTSLPAPTGFVFGQTGISSSASGSTTTSSGLSAGFKFGSLTVPPQGQNSGATAPSLASGFTFGNQKSDAGLVAPTSTNPSASYHFDTASLSSNSENVSSVVEVTPAGRLNSNTNGLDPYKDSNTSSSLGFVFGGISSSSTFPTLTNSTPSPPQITTTSQPQINISFAAPKIAGISSATTTQSSVGVTETSKSTFAKPASGLFQFGATPASSLPSNSTGLGMGSSLTSGKAVQNGGFGMPGTTEHTTAAPTLKDNYKNSEVLTFGGFGQNTFSSAAEVSGQAVKRVSGFEETVDTNKPFSFGSTSKGSAVNGGFHFGGAAQSHAPVFGGSAAAASPSSTPGGFIFGSSTKTPQLSGPAAGSGFHFTSGQAGSAHFNFGQAAAPSKSTFEPSGPAMSFKAGGPTPDFNFGGTSQTTNAPFQFGTKLAESASSAPALHATFAAPQVPQSNGPNFGGASGGISAVGSFNLGVGETSQRKVKRAVRRIHNKK</sequence>
<feature type="compositionally biased region" description="Polar residues" evidence="21">
    <location>
        <begin position="518"/>
        <end position="530"/>
    </location>
</feature>
<keyword evidence="9" id="KW-0862">Zinc</keyword>
<feature type="region of interest" description="Disordered" evidence="21">
    <location>
        <begin position="1"/>
        <end position="28"/>
    </location>
</feature>
<evidence type="ECO:0000256" key="21">
    <source>
        <dbReference type="SAM" id="MobiDB-lite"/>
    </source>
</evidence>
<dbReference type="Proteomes" id="UP000735302">
    <property type="component" value="Unassembled WGS sequence"/>
</dbReference>
<evidence type="ECO:0000256" key="20">
    <source>
        <dbReference type="PROSITE-ProRule" id="PRU00322"/>
    </source>
</evidence>
<feature type="region of interest" description="Disordered" evidence="21">
    <location>
        <begin position="47"/>
        <end position="128"/>
    </location>
</feature>
<evidence type="ECO:0000256" key="16">
    <source>
        <dbReference type="ARBA" id="ARBA00060842"/>
    </source>
</evidence>
<evidence type="ECO:0000256" key="19">
    <source>
        <dbReference type="ARBA" id="ARBA00079437"/>
    </source>
</evidence>
<dbReference type="InterPro" id="IPR001876">
    <property type="entry name" value="Znf_RanBP2"/>
</dbReference>
<reference evidence="23 24" key="1">
    <citation type="journal article" date="2021" name="Elife">
        <title>Chloroplast acquisition without the gene transfer in kleptoplastic sea slugs, Plakobranchus ocellatus.</title>
        <authorList>
            <person name="Maeda T."/>
            <person name="Takahashi S."/>
            <person name="Yoshida T."/>
            <person name="Shimamura S."/>
            <person name="Takaki Y."/>
            <person name="Nagai Y."/>
            <person name="Toyoda A."/>
            <person name="Suzuki Y."/>
            <person name="Arimoto A."/>
            <person name="Ishii H."/>
            <person name="Satoh N."/>
            <person name="Nishiyama T."/>
            <person name="Hasebe M."/>
            <person name="Maruyama T."/>
            <person name="Minagawa J."/>
            <person name="Obokata J."/>
            <person name="Shigenobu S."/>
        </authorList>
    </citation>
    <scope>NUCLEOTIDE SEQUENCE [LARGE SCALE GENOMIC DNA]</scope>
</reference>
<evidence type="ECO:0000256" key="8">
    <source>
        <dbReference type="ARBA" id="ARBA00022816"/>
    </source>
</evidence>
<comment type="cofactor">
    <cofactor evidence="1">
        <name>Zn(2+)</name>
        <dbReference type="ChEBI" id="CHEBI:29105"/>
    </cofactor>
</comment>
<evidence type="ECO:0000256" key="4">
    <source>
        <dbReference type="ARBA" id="ARBA00022448"/>
    </source>
</evidence>
<evidence type="ECO:0000256" key="11">
    <source>
        <dbReference type="ARBA" id="ARBA00023010"/>
    </source>
</evidence>
<dbReference type="PANTHER" id="PTHR23193">
    <property type="entry name" value="NUCLEAR PORE COMPLEX PROTEIN NUP"/>
    <property type="match status" value="1"/>
</dbReference>
<keyword evidence="24" id="KW-1185">Reference proteome</keyword>
<evidence type="ECO:0000256" key="10">
    <source>
        <dbReference type="ARBA" id="ARBA00022927"/>
    </source>
</evidence>
<evidence type="ECO:0000256" key="18">
    <source>
        <dbReference type="ARBA" id="ARBA00078197"/>
    </source>
</evidence>
<evidence type="ECO:0000256" key="9">
    <source>
        <dbReference type="ARBA" id="ARBA00022833"/>
    </source>
</evidence>
<evidence type="ECO:0000256" key="1">
    <source>
        <dbReference type="ARBA" id="ARBA00001947"/>
    </source>
</evidence>
<evidence type="ECO:0000256" key="14">
    <source>
        <dbReference type="ARBA" id="ARBA00023136"/>
    </source>
</evidence>
<dbReference type="FunFam" id="4.10.1060.10:FF:000001">
    <property type="entry name" value="Nuclear pore complex protein Nup153"/>
    <property type="match status" value="4"/>
</dbReference>
<comment type="caution">
    <text evidence="23">The sequence shown here is derived from an EMBL/GenBank/DDBJ whole genome shotgun (WGS) entry which is preliminary data.</text>
</comment>
<feature type="compositionally biased region" description="Basic residues" evidence="21">
    <location>
        <begin position="9"/>
        <end position="18"/>
    </location>
</feature>
<evidence type="ECO:0000256" key="3">
    <source>
        <dbReference type="ARBA" id="ARBA00004567"/>
    </source>
</evidence>
<evidence type="ECO:0000256" key="6">
    <source>
        <dbReference type="ARBA" id="ARBA00022737"/>
    </source>
</evidence>
<dbReference type="GO" id="GO:0008139">
    <property type="term" value="F:nuclear localization sequence binding"/>
    <property type="evidence" value="ECO:0007669"/>
    <property type="project" value="TreeGrafter"/>
</dbReference>
<evidence type="ECO:0000313" key="23">
    <source>
        <dbReference type="EMBL" id="GFO03091.1"/>
    </source>
</evidence>
<dbReference type="GO" id="GO:0017056">
    <property type="term" value="F:structural constituent of nuclear pore"/>
    <property type="evidence" value="ECO:0007669"/>
    <property type="project" value="TreeGrafter"/>
</dbReference>
<feature type="domain" description="RanBP2-type" evidence="22">
    <location>
        <begin position="717"/>
        <end position="746"/>
    </location>
</feature>
<feature type="region of interest" description="Disordered" evidence="21">
    <location>
        <begin position="1118"/>
        <end position="1156"/>
    </location>
</feature>
<evidence type="ECO:0000256" key="7">
    <source>
        <dbReference type="ARBA" id="ARBA00022771"/>
    </source>
</evidence>
<keyword evidence="13" id="KW-0906">Nuclear pore complex</keyword>
<dbReference type="SMART" id="SM00547">
    <property type="entry name" value="ZnF_RBZ"/>
    <property type="match status" value="4"/>
</dbReference>
<keyword evidence="8" id="KW-0509">mRNA transport</keyword>
<feature type="region of interest" description="Disordered" evidence="21">
    <location>
        <begin position="543"/>
        <end position="562"/>
    </location>
</feature>
<evidence type="ECO:0000256" key="13">
    <source>
        <dbReference type="ARBA" id="ARBA00023132"/>
    </source>
</evidence>
<dbReference type="Pfam" id="PF00641">
    <property type="entry name" value="Zn_ribbon_RanBP"/>
    <property type="match status" value="4"/>
</dbReference>
<feature type="region of interest" description="Disordered" evidence="21">
    <location>
        <begin position="1285"/>
        <end position="1318"/>
    </location>
</feature>
<feature type="compositionally biased region" description="Polar residues" evidence="21">
    <location>
        <begin position="428"/>
        <end position="439"/>
    </location>
</feature>